<accession>A0ACC2F9V6</accession>
<proteinExistence type="predicted"/>
<protein>
    <submittedName>
        <fullName evidence="1">Uncharacterized protein</fullName>
    </submittedName>
</protein>
<dbReference type="Proteomes" id="UP001157502">
    <property type="component" value="Chromosome 31"/>
</dbReference>
<evidence type="ECO:0000313" key="1">
    <source>
        <dbReference type="EMBL" id="KAJ7988166.1"/>
    </source>
</evidence>
<keyword evidence="2" id="KW-1185">Reference proteome</keyword>
<name>A0ACC2F9V6_DALPE</name>
<gene>
    <name evidence="1" type="ORF">DPEC_G00320790</name>
</gene>
<evidence type="ECO:0000313" key="2">
    <source>
        <dbReference type="Proteomes" id="UP001157502"/>
    </source>
</evidence>
<reference evidence="1" key="1">
    <citation type="submission" date="2021-05" db="EMBL/GenBank/DDBJ databases">
        <authorList>
            <person name="Pan Q."/>
            <person name="Jouanno E."/>
            <person name="Zahm M."/>
            <person name="Klopp C."/>
            <person name="Cabau C."/>
            <person name="Louis A."/>
            <person name="Berthelot C."/>
            <person name="Parey E."/>
            <person name="Roest Crollius H."/>
            <person name="Montfort J."/>
            <person name="Robinson-Rechavi M."/>
            <person name="Bouchez O."/>
            <person name="Lampietro C."/>
            <person name="Lopez Roques C."/>
            <person name="Donnadieu C."/>
            <person name="Postlethwait J."/>
            <person name="Bobe J."/>
            <person name="Dillon D."/>
            <person name="Chandos A."/>
            <person name="von Hippel F."/>
            <person name="Guiguen Y."/>
        </authorList>
    </citation>
    <scope>NUCLEOTIDE SEQUENCE</scope>
    <source>
        <strain evidence="1">YG-Jan2019</strain>
    </source>
</reference>
<sequence length="166" mass="18795">MFPSRSRGKDSRLTKNPDPPGSDLVCKQSFIHQNCTGKYRVRLHSAPTPPLSNLRRGRKSQEEEWEEGAKHITAARVQDVAAVHQHFLPRRSDDQPEETGCRSDRGSRVHLLECSPDTQNLFLHRGFLPTQVSPPHPSSLAVPKEEIKSKHLNRFVLFCSGNINRS</sequence>
<dbReference type="EMBL" id="CM055758">
    <property type="protein sequence ID" value="KAJ7988166.1"/>
    <property type="molecule type" value="Genomic_DNA"/>
</dbReference>
<comment type="caution">
    <text evidence="1">The sequence shown here is derived from an EMBL/GenBank/DDBJ whole genome shotgun (WGS) entry which is preliminary data.</text>
</comment>
<organism evidence="1 2">
    <name type="scientific">Dallia pectoralis</name>
    <name type="common">Alaska blackfish</name>
    <dbReference type="NCBI Taxonomy" id="75939"/>
    <lineage>
        <taxon>Eukaryota</taxon>
        <taxon>Metazoa</taxon>
        <taxon>Chordata</taxon>
        <taxon>Craniata</taxon>
        <taxon>Vertebrata</taxon>
        <taxon>Euteleostomi</taxon>
        <taxon>Actinopterygii</taxon>
        <taxon>Neopterygii</taxon>
        <taxon>Teleostei</taxon>
        <taxon>Protacanthopterygii</taxon>
        <taxon>Esociformes</taxon>
        <taxon>Umbridae</taxon>
        <taxon>Dallia</taxon>
    </lineage>
</organism>